<organism evidence="1 2">
    <name type="scientific">Leucosporidium creatinivorum</name>
    <dbReference type="NCBI Taxonomy" id="106004"/>
    <lineage>
        <taxon>Eukaryota</taxon>
        <taxon>Fungi</taxon>
        <taxon>Dikarya</taxon>
        <taxon>Basidiomycota</taxon>
        <taxon>Pucciniomycotina</taxon>
        <taxon>Microbotryomycetes</taxon>
        <taxon>Leucosporidiales</taxon>
        <taxon>Leucosporidium</taxon>
    </lineage>
</organism>
<dbReference type="AlphaFoldDB" id="A0A1Y2FVS4"/>
<proteinExistence type="predicted"/>
<dbReference type="STRING" id="106004.A0A1Y2FVS4"/>
<sequence length="208" mass="23281">MDDTLSPLVDAGAVPKSTPSLPLELIHYIIKLGLPPVRFDAFRERYELLRTFSLVSKSWTSLAQAELQRHLYINSRATYEALDVAINAPEETTFSRRVLSIRLGPERRSWLREDLHGLLKGLLSCEEVWACDREGPGTLLIGPLSSASRRSQAPPRRCVHSRALPLLGNPPVTRRAFDLGSGRHRQHTGLPLADHFSRSTLLGFRDLG</sequence>
<dbReference type="Proteomes" id="UP000193467">
    <property type="component" value="Unassembled WGS sequence"/>
</dbReference>
<comment type="caution">
    <text evidence="1">The sequence shown here is derived from an EMBL/GenBank/DDBJ whole genome shotgun (WGS) entry which is preliminary data.</text>
</comment>
<evidence type="ECO:0000313" key="2">
    <source>
        <dbReference type="Proteomes" id="UP000193467"/>
    </source>
</evidence>
<dbReference type="OrthoDB" id="2533572at2759"/>
<gene>
    <name evidence="1" type="ORF">BCR35DRAFT_31680</name>
</gene>
<reference evidence="1 2" key="1">
    <citation type="submission" date="2016-07" db="EMBL/GenBank/DDBJ databases">
        <title>Pervasive Adenine N6-methylation of Active Genes in Fungi.</title>
        <authorList>
            <consortium name="DOE Joint Genome Institute"/>
            <person name="Mondo S.J."/>
            <person name="Dannebaum R.O."/>
            <person name="Kuo R.C."/>
            <person name="Labutti K."/>
            <person name="Haridas S."/>
            <person name="Kuo A."/>
            <person name="Salamov A."/>
            <person name="Ahrendt S.R."/>
            <person name="Lipzen A."/>
            <person name="Sullivan W."/>
            <person name="Andreopoulos W.B."/>
            <person name="Clum A."/>
            <person name="Lindquist E."/>
            <person name="Daum C."/>
            <person name="Ramamoorthy G.K."/>
            <person name="Gryganskyi A."/>
            <person name="Culley D."/>
            <person name="Magnuson J.K."/>
            <person name="James T.Y."/>
            <person name="O'Malley M.A."/>
            <person name="Stajich J.E."/>
            <person name="Spatafora J.W."/>
            <person name="Visel A."/>
            <person name="Grigoriev I.V."/>
        </authorList>
    </citation>
    <scope>NUCLEOTIDE SEQUENCE [LARGE SCALE GENOMIC DNA]</scope>
    <source>
        <strain evidence="1 2">62-1032</strain>
    </source>
</reference>
<dbReference type="InParanoid" id="A0A1Y2FVS4"/>
<protein>
    <recommendedName>
        <fullName evidence="3">F-box domain-containing protein</fullName>
    </recommendedName>
</protein>
<accession>A0A1Y2FVS4</accession>
<evidence type="ECO:0000313" key="1">
    <source>
        <dbReference type="EMBL" id="ORY88098.1"/>
    </source>
</evidence>
<name>A0A1Y2FVS4_9BASI</name>
<dbReference type="EMBL" id="MCGR01000012">
    <property type="protein sequence ID" value="ORY88098.1"/>
    <property type="molecule type" value="Genomic_DNA"/>
</dbReference>
<keyword evidence="2" id="KW-1185">Reference proteome</keyword>
<evidence type="ECO:0008006" key="3">
    <source>
        <dbReference type="Google" id="ProtNLM"/>
    </source>
</evidence>